<accession>A0ABQ3NBW5</accession>
<evidence type="ECO:0000313" key="2">
    <source>
        <dbReference type="Proteomes" id="UP000637074"/>
    </source>
</evidence>
<keyword evidence="2" id="KW-1185">Reference proteome</keyword>
<protein>
    <recommendedName>
        <fullName evidence="3">Aspartyl-phosphate phosphatase Spo0E family protein</fullName>
    </recommendedName>
</protein>
<dbReference type="InterPro" id="IPR037208">
    <property type="entry name" value="Spo0E-like_sf"/>
</dbReference>
<dbReference type="PANTHER" id="PTHR41263:SF1">
    <property type="entry name" value="ASPARTYL-PHOSPHATE PHOSPHATASE YISI"/>
    <property type="match status" value="1"/>
</dbReference>
<dbReference type="Proteomes" id="UP000637074">
    <property type="component" value="Unassembled WGS sequence"/>
</dbReference>
<dbReference type="Pfam" id="PF09388">
    <property type="entry name" value="SpoOE-like"/>
    <property type="match status" value="1"/>
</dbReference>
<comment type="caution">
    <text evidence="1">The sequence shown here is derived from an EMBL/GenBank/DDBJ whole genome shotgun (WGS) entry which is preliminary data.</text>
</comment>
<dbReference type="SUPFAM" id="SSF140500">
    <property type="entry name" value="BAS1536-like"/>
    <property type="match status" value="1"/>
</dbReference>
<gene>
    <name evidence="1" type="ORF">AM1BK_48880</name>
</gene>
<sequence length="63" mass="7131">MTKLLCELILSKKIDLMKKKMVRLAKSTGINSQETLTCSQELDNLINLHMIYFSKGNKLSNAS</sequence>
<organism evidence="1 2">
    <name type="scientific">Neobacillus kokaensis</name>
    <dbReference type="NCBI Taxonomy" id="2759023"/>
    <lineage>
        <taxon>Bacteria</taxon>
        <taxon>Bacillati</taxon>
        <taxon>Bacillota</taxon>
        <taxon>Bacilli</taxon>
        <taxon>Bacillales</taxon>
        <taxon>Bacillaceae</taxon>
        <taxon>Neobacillus</taxon>
    </lineage>
</organism>
<name>A0ABQ3NBW5_9BACI</name>
<evidence type="ECO:0000313" key="1">
    <source>
        <dbReference type="EMBL" id="GHI01346.1"/>
    </source>
</evidence>
<dbReference type="PANTHER" id="PTHR41263">
    <property type="entry name" value="ASPARTYL-PHOSPHATE PHOSPHATASE YISI"/>
    <property type="match status" value="1"/>
</dbReference>
<evidence type="ECO:0008006" key="3">
    <source>
        <dbReference type="Google" id="ProtNLM"/>
    </source>
</evidence>
<dbReference type="InterPro" id="IPR036638">
    <property type="entry name" value="HLH_DNA-bd_sf"/>
</dbReference>
<proteinExistence type="predicted"/>
<dbReference type="Gene3D" id="4.10.280.10">
    <property type="entry name" value="Helix-loop-helix DNA-binding domain"/>
    <property type="match status" value="1"/>
</dbReference>
<dbReference type="InterPro" id="IPR053028">
    <property type="entry name" value="Spo0E-like_phosphatase"/>
</dbReference>
<reference evidence="1 2" key="1">
    <citation type="journal article" date="2022" name="Int. J. Syst. Evol. Microbiol.">
        <title>Neobacillus kokaensis sp. nov., isolated from soil.</title>
        <authorList>
            <person name="Yuki K."/>
            <person name="Matsubara H."/>
            <person name="Yamaguchi S."/>
        </authorList>
    </citation>
    <scope>NUCLEOTIDE SEQUENCE [LARGE SCALE GENOMIC DNA]</scope>
    <source>
        <strain evidence="1 2">LOB 377</strain>
    </source>
</reference>
<dbReference type="EMBL" id="BNDS01000040">
    <property type="protein sequence ID" value="GHI01346.1"/>
    <property type="molecule type" value="Genomic_DNA"/>
</dbReference>
<dbReference type="RefSeq" id="WP_191277002.1">
    <property type="nucleotide sequence ID" value="NZ_BNDS01000040.1"/>
</dbReference>
<dbReference type="InterPro" id="IPR018540">
    <property type="entry name" value="Spo0E-like"/>
</dbReference>